<keyword evidence="1" id="KW-1133">Transmembrane helix</keyword>
<feature type="transmembrane region" description="Helical" evidence="1">
    <location>
        <begin position="26"/>
        <end position="52"/>
    </location>
</feature>
<evidence type="ECO:0000313" key="2">
    <source>
        <dbReference type="EMBL" id="SJZ78176.1"/>
    </source>
</evidence>
<feature type="transmembrane region" description="Helical" evidence="1">
    <location>
        <begin position="145"/>
        <end position="164"/>
    </location>
</feature>
<organism evidence="2 3">
    <name type="scientific">Pilibacter termitis</name>
    <dbReference type="NCBI Taxonomy" id="263852"/>
    <lineage>
        <taxon>Bacteria</taxon>
        <taxon>Bacillati</taxon>
        <taxon>Bacillota</taxon>
        <taxon>Bacilli</taxon>
        <taxon>Lactobacillales</taxon>
        <taxon>Enterococcaceae</taxon>
        <taxon>Pilibacter</taxon>
    </lineage>
</organism>
<dbReference type="Proteomes" id="UP000190328">
    <property type="component" value="Unassembled WGS sequence"/>
</dbReference>
<dbReference type="EMBL" id="FUXI01000014">
    <property type="protein sequence ID" value="SJZ78176.1"/>
    <property type="molecule type" value="Genomic_DNA"/>
</dbReference>
<feature type="transmembrane region" description="Helical" evidence="1">
    <location>
        <begin position="77"/>
        <end position="101"/>
    </location>
</feature>
<name>A0A1T4NGK1_9ENTE</name>
<evidence type="ECO:0000313" key="3">
    <source>
        <dbReference type="Proteomes" id="UP000190328"/>
    </source>
</evidence>
<protein>
    <submittedName>
        <fullName evidence="2">Uncharacterized protein</fullName>
    </submittedName>
</protein>
<gene>
    <name evidence="2" type="ORF">SAMN02745116_01423</name>
</gene>
<keyword evidence="3" id="KW-1185">Reference proteome</keyword>
<dbReference type="AlphaFoldDB" id="A0A1T4NGK1"/>
<accession>A0A1T4NGK1</accession>
<keyword evidence="1" id="KW-0472">Membrane</keyword>
<reference evidence="2 3" key="1">
    <citation type="submission" date="2017-02" db="EMBL/GenBank/DDBJ databases">
        <authorList>
            <person name="Peterson S.W."/>
        </authorList>
    </citation>
    <scope>NUCLEOTIDE SEQUENCE [LARGE SCALE GENOMIC DNA]</scope>
    <source>
        <strain evidence="2 3">ATCC BAA-1030</strain>
    </source>
</reference>
<sequence>MRIVNISQIAYLIKRAVKTRWRNKRVYFYIDIFAVFFFLIEMLLIRILSVFIEAWKRMNKGVENVSISELQESQTDIAFNFFISVLIIVIFIFFIGSFILAKSYFSMTIKQLFILFQEKIETKLLLGISIPYIVCEFCVEVFSYFPFYFLFTVMIANILGMEIIKELVEMFPIKEYFVNNSLFGYFQIQLLLFFGVMLVFSLNYFPLKKMVARLDEAIR</sequence>
<evidence type="ECO:0000256" key="1">
    <source>
        <dbReference type="SAM" id="Phobius"/>
    </source>
</evidence>
<proteinExistence type="predicted"/>
<feature type="transmembrane region" description="Helical" evidence="1">
    <location>
        <begin position="185"/>
        <end position="205"/>
    </location>
</feature>
<keyword evidence="1" id="KW-0812">Transmembrane</keyword>